<protein>
    <submittedName>
        <fullName evidence="1">Uncharacterized protein</fullName>
    </submittedName>
</protein>
<name>A0A0E9UX72_ANGAN</name>
<dbReference type="EMBL" id="GBXM01038098">
    <property type="protein sequence ID" value="JAH70479.1"/>
    <property type="molecule type" value="Transcribed_RNA"/>
</dbReference>
<sequence>MYMLLNIHFSTGSQPVKKVGKCIST</sequence>
<reference evidence="1" key="2">
    <citation type="journal article" date="2015" name="Fish Shellfish Immunol.">
        <title>Early steps in the European eel (Anguilla anguilla)-Vibrio vulnificus interaction in the gills: Role of the RtxA13 toxin.</title>
        <authorList>
            <person name="Callol A."/>
            <person name="Pajuelo D."/>
            <person name="Ebbesson L."/>
            <person name="Teles M."/>
            <person name="MacKenzie S."/>
            <person name="Amaro C."/>
        </authorList>
    </citation>
    <scope>NUCLEOTIDE SEQUENCE</scope>
</reference>
<evidence type="ECO:0000313" key="1">
    <source>
        <dbReference type="EMBL" id="JAH70479.1"/>
    </source>
</evidence>
<organism evidence="1">
    <name type="scientific">Anguilla anguilla</name>
    <name type="common">European freshwater eel</name>
    <name type="synonym">Muraena anguilla</name>
    <dbReference type="NCBI Taxonomy" id="7936"/>
    <lineage>
        <taxon>Eukaryota</taxon>
        <taxon>Metazoa</taxon>
        <taxon>Chordata</taxon>
        <taxon>Craniata</taxon>
        <taxon>Vertebrata</taxon>
        <taxon>Euteleostomi</taxon>
        <taxon>Actinopterygii</taxon>
        <taxon>Neopterygii</taxon>
        <taxon>Teleostei</taxon>
        <taxon>Anguilliformes</taxon>
        <taxon>Anguillidae</taxon>
        <taxon>Anguilla</taxon>
    </lineage>
</organism>
<reference evidence="1" key="1">
    <citation type="submission" date="2014-11" db="EMBL/GenBank/DDBJ databases">
        <authorList>
            <person name="Amaro Gonzalez C."/>
        </authorList>
    </citation>
    <scope>NUCLEOTIDE SEQUENCE</scope>
</reference>
<accession>A0A0E9UX72</accession>
<dbReference type="AlphaFoldDB" id="A0A0E9UX72"/>
<proteinExistence type="predicted"/>